<evidence type="ECO:0000313" key="2">
    <source>
        <dbReference type="EMBL" id="KIH47057.1"/>
    </source>
</evidence>
<keyword evidence="3" id="KW-1185">Reference proteome</keyword>
<reference evidence="2 3" key="1">
    <citation type="submission" date="2013-12" db="EMBL/GenBank/DDBJ databases">
        <title>Draft genome of the parsitic nematode Ancylostoma duodenale.</title>
        <authorList>
            <person name="Mitreva M."/>
        </authorList>
    </citation>
    <scope>NUCLEOTIDE SEQUENCE [LARGE SCALE GENOMIC DNA]</scope>
    <source>
        <strain evidence="2 3">Zhejiang</strain>
    </source>
</reference>
<evidence type="ECO:0000313" key="3">
    <source>
        <dbReference type="Proteomes" id="UP000054047"/>
    </source>
</evidence>
<dbReference type="AlphaFoldDB" id="A0A0C2CB19"/>
<dbReference type="OrthoDB" id="5827137at2759"/>
<dbReference type="Proteomes" id="UP000054047">
    <property type="component" value="Unassembled WGS sequence"/>
</dbReference>
<feature type="coiled-coil region" evidence="1">
    <location>
        <begin position="87"/>
        <end position="149"/>
    </location>
</feature>
<evidence type="ECO:0000256" key="1">
    <source>
        <dbReference type="SAM" id="Coils"/>
    </source>
</evidence>
<organism evidence="2 3">
    <name type="scientific">Ancylostoma duodenale</name>
    <dbReference type="NCBI Taxonomy" id="51022"/>
    <lineage>
        <taxon>Eukaryota</taxon>
        <taxon>Metazoa</taxon>
        <taxon>Ecdysozoa</taxon>
        <taxon>Nematoda</taxon>
        <taxon>Chromadorea</taxon>
        <taxon>Rhabditida</taxon>
        <taxon>Rhabditina</taxon>
        <taxon>Rhabditomorpha</taxon>
        <taxon>Strongyloidea</taxon>
        <taxon>Ancylostomatidae</taxon>
        <taxon>Ancylostomatinae</taxon>
        <taxon>Ancylostoma</taxon>
    </lineage>
</organism>
<name>A0A0C2CB19_9BILA</name>
<protein>
    <submittedName>
        <fullName evidence="2">Uncharacterized protein</fullName>
    </submittedName>
</protein>
<dbReference type="EMBL" id="KN768146">
    <property type="protein sequence ID" value="KIH47057.1"/>
    <property type="molecule type" value="Genomic_DNA"/>
</dbReference>
<feature type="non-terminal residue" evidence="2">
    <location>
        <position position="1"/>
    </location>
</feature>
<proteinExistence type="predicted"/>
<accession>A0A0C2CB19</accession>
<keyword evidence="1" id="KW-0175">Coiled coil</keyword>
<sequence length="231" mass="27161">ARHLLESCDRLFLDNAKEVFRKEVQNIHDCKDALEKMISSERIQWAVERENMELQLDRFRHQIEQFPNVQKEKAILRSELSATRTQIEQYRLRLRQKCEEVERLEAERDALTALAKEIQRLDQESQDQIREANTVIDELERKLKDTSADLERPSLMKSTRKKEEHAYIASLPRPATIHHTRKHFWEWVSVPQVIPKALSVTTEEDAATNGHGIERSDWIVSVFNALDLQPT</sequence>
<gene>
    <name evidence="2" type="ORF">ANCDUO_22888</name>
</gene>